<dbReference type="InterPro" id="IPR052420">
    <property type="entry name" value="Espin/Espin-like"/>
</dbReference>
<dbReference type="GO" id="GO:0051015">
    <property type="term" value="F:actin filament binding"/>
    <property type="evidence" value="ECO:0007669"/>
    <property type="project" value="TreeGrafter"/>
</dbReference>
<dbReference type="GO" id="GO:0005737">
    <property type="term" value="C:cytoplasm"/>
    <property type="evidence" value="ECO:0007669"/>
    <property type="project" value="TreeGrafter"/>
</dbReference>
<sequence length="399" mass="43086">MDENRKRVLALSEQGAWDQVLRLVELSPMLAKAQDDFGMLPLHWACTEPTVDLDVVQALVEAFPAACQLENLSGMLPLHVAVKAKAPGLLISRLLDVYEPAALAKDGNGRYPVDLAIANNLPNFTIDLIRKAGARVVQTATDKLHERSASSDDLTSVCSSASAHTNQSDNDVDRSGFMKTRSISSMSQAPSEYGQLLDQKLRSGSMHSMDSTTISLQLKDLLSQLHQLSVDIRVNSTSSSASTYRSSFSSAFSVSGHRGDSLTSVLWNSSDRFGIILEPAVKELGARIKGFASRSDVLGVEALTVDDVLMNINGTSVVNTSFASIMRFLKHSKGTCKLRFAKCSADLTTASKCSTGCNPAAEHDSPMFSKVAEMLETTLKRVSAVEETVRLSSAMSLYT</sequence>
<dbReference type="Pfam" id="PF13857">
    <property type="entry name" value="Ank_5"/>
    <property type="match status" value="1"/>
</dbReference>
<reference evidence="3" key="1">
    <citation type="submission" date="2021-02" db="EMBL/GenBank/DDBJ databases">
        <authorList>
            <person name="Palmer J.M."/>
        </authorList>
    </citation>
    <scope>NUCLEOTIDE SEQUENCE</scope>
    <source>
        <strain evidence="3">SCRP23</strain>
    </source>
</reference>
<evidence type="ECO:0000256" key="2">
    <source>
        <dbReference type="ARBA" id="ARBA00023043"/>
    </source>
</evidence>
<dbReference type="InterPro" id="IPR002110">
    <property type="entry name" value="Ankyrin_rpt"/>
</dbReference>
<comment type="caution">
    <text evidence="3">The sequence shown here is derived from an EMBL/GenBank/DDBJ whole genome shotgun (WGS) entry which is preliminary data.</text>
</comment>
<protein>
    <recommendedName>
        <fullName evidence="5">PDZ domain-containing protein</fullName>
    </recommendedName>
</protein>
<dbReference type="Proteomes" id="UP000693981">
    <property type="component" value="Unassembled WGS sequence"/>
</dbReference>
<name>A0A8T1X365_9STRA</name>
<dbReference type="GO" id="GO:0051017">
    <property type="term" value="P:actin filament bundle assembly"/>
    <property type="evidence" value="ECO:0007669"/>
    <property type="project" value="TreeGrafter"/>
</dbReference>
<proteinExistence type="predicted"/>
<dbReference type="EMBL" id="JAGDFL010000036">
    <property type="protein sequence ID" value="KAG7400166.1"/>
    <property type="molecule type" value="Genomic_DNA"/>
</dbReference>
<keyword evidence="2" id="KW-0040">ANK repeat</keyword>
<keyword evidence="1" id="KW-0677">Repeat</keyword>
<evidence type="ECO:0000313" key="4">
    <source>
        <dbReference type="Proteomes" id="UP000693981"/>
    </source>
</evidence>
<evidence type="ECO:0000313" key="3">
    <source>
        <dbReference type="EMBL" id="KAG7400166.1"/>
    </source>
</evidence>
<dbReference type="PANTHER" id="PTHR24153">
    <property type="entry name" value="ESPIN"/>
    <property type="match status" value="1"/>
</dbReference>
<evidence type="ECO:0008006" key="5">
    <source>
        <dbReference type="Google" id="ProtNLM"/>
    </source>
</evidence>
<gene>
    <name evidence="3" type="ORF">PHYBOEH_006705</name>
</gene>
<accession>A0A8T1X365</accession>
<dbReference type="AlphaFoldDB" id="A0A8T1X365"/>
<dbReference type="OrthoDB" id="10254686at2759"/>
<dbReference type="PANTHER" id="PTHR24153:SF8">
    <property type="entry name" value="FORKED, ISOFORM F"/>
    <property type="match status" value="1"/>
</dbReference>
<evidence type="ECO:0000256" key="1">
    <source>
        <dbReference type="ARBA" id="ARBA00022737"/>
    </source>
</evidence>
<keyword evidence="4" id="KW-1185">Reference proteome</keyword>
<organism evidence="3 4">
    <name type="scientific">Phytophthora boehmeriae</name>
    <dbReference type="NCBI Taxonomy" id="109152"/>
    <lineage>
        <taxon>Eukaryota</taxon>
        <taxon>Sar</taxon>
        <taxon>Stramenopiles</taxon>
        <taxon>Oomycota</taxon>
        <taxon>Peronosporomycetes</taxon>
        <taxon>Peronosporales</taxon>
        <taxon>Peronosporaceae</taxon>
        <taxon>Phytophthora</taxon>
    </lineage>
</organism>